<dbReference type="InterPro" id="IPR007055">
    <property type="entry name" value="BON_dom"/>
</dbReference>
<dbReference type="RefSeq" id="WP_386162199.1">
    <property type="nucleotide sequence ID" value="NZ_JBHMBS010000030.1"/>
</dbReference>
<dbReference type="SMART" id="SM00116">
    <property type="entry name" value="CBS"/>
    <property type="match status" value="2"/>
</dbReference>
<dbReference type="InterPro" id="IPR017080">
    <property type="entry name" value="UCP036990_CBS_BON"/>
</dbReference>
<evidence type="ECO:0000256" key="2">
    <source>
        <dbReference type="PROSITE-ProRule" id="PRU00703"/>
    </source>
</evidence>
<dbReference type="Gene3D" id="3.10.580.10">
    <property type="entry name" value="CBS-domain"/>
    <property type="match status" value="1"/>
</dbReference>
<comment type="caution">
    <text evidence="5">The sequence shown here is derived from an EMBL/GenBank/DDBJ whole genome shotgun (WGS) entry which is preliminary data.</text>
</comment>
<reference evidence="5 6" key="1">
    <citation type="submission" date="2024-09" db="EMBL/GenBank/DDBJ databases">
        <authorList>
            <person name="Sun Q."/>
            <person name="Mori K."/>
        </authorList>
    </citation>
    <scope>NUCLEOTIDE SEQUENCE [LARGE SCALE GENOMIC DNA]</scope>
    <source>
        <strain evidence="5 6">JCM 3028</strain>
    </source>
</reference>
<dbReference type="PANTHER" id="PTHR43080:SF29">
    <property type="entry name" value="OS02G0818000 PROTEIN"/>
    <property type="match status" value="1"/>
</dbReference>
<keyword evidence="1 2" id="KW-0129">CBS domain</keyword>
<dbReference type="PANTHER" id="PTHR43080">
    <property type="entry name" value="CBS DOMAIN-CONTAINING PROTEIN CBSX3, MITOCHONDRIAL"/>
    <property type="match status" value="1"/>
</dbReference>
<dbReference type="Pfam" id="PF00571">
    <property type="entry name" value="CBS"/>
    <property type="match status" value="2"/>
</dbReference>
<dbReference type="InterPro" id="IPR000644">
    <property type="entry name" value="CBS_dom"/>
</dbReference>
<dbReference type="Gene3D" id="3.30.1340.30">
    <property type="match status" value="1"/>
</dbReference>
<name>A0ABV5TSN6_9ACTN</name>
<dbReference type="EMBL" id="JBHMBS010000030">
    <property type="protein sequence ID" value="MFB9681100.1"/>
    <property type="molecule type" value="Genomic_DNA"/>
</dbReference>
<accession>A0ABV5TSN6</accession>
<dbReference type="Proteomes" id="UP001589610">
    <property type="component" value="Unassembled WGS sequence"/>
</dbReference>
<protein>
    <submittedName>
        <fullName evidence="5">CBS domain-containing protein</fullName>
    </submittedName>
</protein>
<evidence type="ECO:0000259" key="4">
    <source>
        <dbReference type="PROSITE" id="PS51371"/>
    </source>
</evidence>
<dbReference type="PROSITE" id="PS51371">
    <property type="entry name" value="CBS"/>
    <property type="match status" value="2"/>
</dbReference>
<evidence type="ECO:0000256" key="1">
    <source>
        <dbReference type="ARBA" id="ARBA00023122"/>
    </source>
</evidence>
<dbReference type="InterPro" id="IPR046342">
    <property type="entry name" value="CBS_dom_sf"/>
</dbReference>
<evidence type="ECO:0000313" key="6">
    <source>
        <dbReference type="Proteomes" id="UP001589610"/>
    </source>
</evidence>
<sequence length="235" mass="26042">MRHVTVKDVMTWKVISTGENTCFKDIAEMLLTHALSALPVVDDDGHVAGVVSEADLLRRQELREWFPGENHPSSATPPWEPCAGRAKGEVARDLMSAPAVTISKDASVVSAGRLMHEKGVKRLPVIDEHGRLAGIVSRCDLLKVFLRSDREIEHEVRVEALARSLWMDTSRVQVTVKDGVVTLSGRMALRGDTRVALWMTRQTNGVVDVIDELTWDRDNTPTGEREGGPRRPPLP</sequence>
<organism evidence="5 6">
    <name type="scientific">Streptosporangium vulgare</name>
    <dbReference type="NCBI Taxonomy" id="46190"/>
    <lineage>
        <taxon>Bacteria</taxon>
        <taxon>Bacillati</taxon>
        <taxon>Actinomycetota</taxon>
        <taxon>Actinomycetes</taxon>
        <taxon>Streptosporangiales</taxon>
        <taxon>Streptosporangiaceae</taxon>
        <taxon>Streptosporangium</taxon>
    </lineage>
</organism>
<feature type="domain" description="CBS" evidence="4">
    <location>
        <begin position="95"/>
        <end position="152"/>
    </location>
</feature>
<dbReference type="InterPro" id="IPR051257">
    <property type="entry name" value="Diverse_CBS-Domain"/>
</dbReference>
<dbReference type="PIRSF" id="PIRSF036990">
    <property type="entry name" value="UCP036990_CBS_BON"/>
    <property type="match status" value="1"/>
</dbReference>
<dbReference type="SUPFAM" id="SSF54631">
    <property type="entry name" value="CBS-domain pair"/>
    <property type="match status" value="1"/>
</dbReference>
<dbReference type="PROSITE" id="PS50914">
    <property type="entry name" value="BON"/>
    <property type="match status" value="1"/>
</dbReference>
<keyword evidence="6" id="KW-1185">Reference proteome</keyword>
<dbReference type="Pfam" id="PF04972">
    <property type="entry name" value="BON"/>
    <property type="match status" value="1"/>
</dbReference>
<proteinExistence type="predicted"/>
<feature type="domain" description="BON" evidence="3">
    <location>
        <begin position="148"/>
        <end position="217"/>
    </location>
</feature>
<dbReference type="CDD" id="cd04586">
    <property type="entry name" value="CBS_pair_BON_assoc"/>
    <property type="match status" value="1"/>
</dbReference>
<evidence type="ECO:0000313" key="5">
    <source>
        <dbReference type="EMBL" id="MFB9681100.1"/>
    </source>
</evidence>
<feature type="domain" description="CBS" evidence="4">
    <location>
        <begin position="10"/>
        <end position="73"/>
    </location>
</feature>
<gene>
    <name evidence="5" type="ORF">ACFFRH_36965</name>
</gene>
<evidence type="ECO:0000259" key="3">
    <source>
        <dbReference type="PROSITE" id="PS50914"/>
    </source>
</evidence>